<protein>
    <submittedName>
        <fullName evidence="1">Uncharacterized protein</fullName>
    </submittedName>
</protein>
<dbReference type="STRING" id="1160895.CM19_11205"/>
<gene>
    <name evidence="1" type="ORF">CM19_11205</name>
</gene>
<dbReference type="EMBL" id="JFZT01000057">
    <property type="protein sequence ID" value="EZQ02032.1"/>
    <property type="molecule type" value="Genomic_DNA"/>
</dbReference>
<organism evidence="1 2">
    <name type="scientific">Candidatus Acidianus copahuensis</name>
    <dbReference type="NCBI Taxonomy" id="1160895"/>
    <lineage>
        <taxon>Archaea</taxon>
        <taxon>Thermoproteota</taxon>
        <taxon>Thermoprotei</taxon>
        <taxon>Sulfolobales</taxon>
        <taxon>Sulfolobaceae</taxon>
        <taxon>Acidianus</taxon>
    </lineage>
</organism>
<proteinExistence type="predicted"/>
<dbReference type="OrthoDB" id="39383at2157"/>
<evidence type="ECO:0000313" key="1">
    <source>
        <dbReference type="EMBL" id="EZQ02032.1"/>
    </source>
</evidence>
<keyword evidence="2" id="KW-1185">Reference proteome</keyword>
<dbReference type="Proteomes" id="UP000024332">
    <property type="component" value="Unassembled WGS sequence"/>
</dbReference>
<sequence>MCNLIVFDLEREAINTDNVVLLNLGDFKRIGELSYIQVLSSPHKKELSKSYYYYILKRLKELDLLEDDKITFRIALPYKLSKSGLELVNGILYITEDKKLVYYDNSQEVYTCGKCPVTSSCLMAIKKIAKEREVKIRSENLDDAWLSVMTSLNLKIITSARSLKLISSFV</sequence>
<reference evidence="1 2" key="1">
    <citation type="submission" date="2014-03" db="EMBL/GenBank/DDBJ databases">
        <title>Draft genome sequence of the novel thermoacidophilic archaea Acidianus copahuensis ALE1 strain, isolated from Copahue volcanic area in Neuquen Argentina.</title>
        <authorList>
            <person name="Urbieta M.S."/>
            <person name="Rascovan N."/>
            <person name="Castro C."/>
            <person name="Revale S."/>
            <person name="Giaveno M.A."/>
            <person name="Vazquez M.P."/>
            <person name="Donati E.R."/>
        </authorList>
    </citation>
    <scope>NUCLEOTIDE SEQUENCE [LARGE SCALE GENOMIC DNA]</scope>
    <source>
        <strain evidence="1 2">ALE1</strain>
    </source>
</reference>
<name>A0A031LIR8_9CREN</name>
<dbReference type="AlphaFoldDB" id="A0A031LIR8"/>
<comment type="caution">
    <text evidence="1">The sequence shown here is derived from an EMBL/GenBank/DDBJ whole genome shotgun (WGS) entry which is preliminary data.</text>
</comment>
<evidence type="ECO:0000313" key="2">
    <source>
        <dbReference type="Proteomes" id="UP000024332"/>
    </source>
</evidence>
<accession>A0A031LIR8</accession>
<dbReference type="RefSeq" id="WP_052349539.1">
    <property type="nucleotide sequence ID" value="NZ_JFZT01000057.1"/>
</dbReference>